<evidence type="ECO:0000259" key="4">
    <source>
        <dbReference type="PROSITE" id="PS01124"/>
    </source>
</evidence>
<protein>
    <submittedName>
        <fullName evidence="5">AraC family transcriptional regulator</fullName>
    </submittedName>
</protein>
<dbReference type="OrthoDB" id="9806208at2"/>
<dbReference type="SUPFAM" id="SSF46689">
    <property type="entry name" value="Homeodomain-like"/>
    <property type="match status" value="1"/>
</dbReference>
<evidence type="ECO:0000256" key="2">
    <source>
        <dbReference type="ARBA" id="ARBA00023125"/>
    </source>
</evidence>
<dbReference type="Proteomes" id="UP000251558">
    <property type="component" value="Unassembled WGS sequence"/>
</dbReference>
<dbReference type="AlphaFoldDB" id="A0A330HQR5"/>
<sequence>MRGYSCLDPNKIRPSQHQTLAHQCEGWGQVRADLIKRTGLERQETRIAFPGPVFLLNLKGVARNGEDFVDGRRISFQPRRAGSIIYMPGGKDWTGWDEGDANAAYLLVSIEQGFADEVFGGMVVGRRPTDLPPSIGFRDSVAEMALQRIAIELKQPDPISATMVESLATQLLAQMVRLSGVYREQAKGGLSSFDLKRVIGMIEASPDGRPTLAALAKEVGVSRFHFWRAFKQSTGMTPHAFIAQRRSCPLAWCS</sequence>
<dbReference type="PANTHER" id="PTHR46796:SF14">
    <property type="entry name" value="TRANSCRIPTIONAL REGULATORY PROTEIN"/>
    <property type="match status" value="1"/>
</dbReference>
<dbReference type="GO" id="GO:0043565">
    <property type="term" value="F:sequence-specific DNA binding"/>
    <property type="evidence" value="ECO:0007669"/>
    <property type="project" value="InterPro"/>
</dbReference>
<dbReference type="PANTHER" id="PTHR46796">
    <property type="entry name" value="HTH-TYPE TRANSCRIPTIONAL ACTIVATOR RHAS-RELATED"/>
    <property type="match status" value="1"/>
</dbReference>
<organism evidence="5 6">
    <name type="scientific">Mesorhizobium hawassense</name>
    <dbReference type="NCBI Taxonomy" id="1209954"/>
    <lineage>
        <taxon>Bacteria</taxon>
        <taxon>Pseudomonadati</taxon>
        <taxon>Pseudomonadota</taxon>
        <taxon>Alphaproteobacteria</taxon>
        <taxon>Hyphomicrobiales</taxon>
        <taxon>Phyllobacteriaceae</taxon>
        <taxon>Mesorhizobium</taxon>
    </lineage>
</organism>
<keyword evidence="6" id="KW-1185">Reference proteome</keyword>
<keyword evidence="1" id="KW-0805">Transcription regulation</keyword>
<dbReference type="EMBL" id="QMBP01000010">
    <property type="protein sequence ID" value="RAZ89009.1"/>
    <property type="molecule type" value="Genomic_DNA"/>
</dbReference>
<evidence type="ECO:0000313" key="5">
    <source>
        <dbReference type="EMBL" id="RAZ89009.1"/>
    </source>
</evidence>
<dbReference type="InterPro" id="IPR050204">
    <property type="entry name" value="AraC_XylS_family_regulators"/>
</dbReference>
<feature type="domain" description="HTH araC/xylS-type" evidence="4">
    <location>
        <begin position="196"/>
        <end position="246"/>
    </location>
</feature>
<name>A0A330HQR5_9HYPH</name>
<dbReference type="GO" id="GO:0003700">
    <property type="term" value="F:DNA-binding transcription factor activity"/>
    <property type="evidence" value="ECO:0007669"/>
    <property type="project" value="InterPro"/>
</dbReference>
<accession>A0A330HQR5</accession>
<keyword evidence="2" id="KW-0238">DNA-binding</keyword>
<dbReference type="InterPro" id="IPR009057">
    <property type="entry name" value="Homeodomain-like_sf"/>
</dbReference>
<reference evidence="5 6" key="1">
    <citation type="submission" date="2018-07" db="EMBL/GenBank/DDBJ databases">
        <title>Diversity of Mesorhizobium strains in Brazil.</title>
        <authorList>
            <person name="Helene L.C.F."/>
            <person name="Dall'Agnol R."/>
            <person name="Delamuta J.R.M."/>
            <person name="Hungria M."/>
        </authorList>
    </citation>
    <scope>NUCLEOTIDE SEQUENCE [LARGE SCALE GENOMIC DNA]</scope>
    <source>
        <strain evidence="5 6">AC99b</strain>
    </source>
</reference>
<evidence type="ECO:0000313" key="6">
    <source>
        <dbReference type="Proteomes" id="UP000251558"/>
    </source>
</evidence>
<evidence type="ECO:0000256" key="3">
    <source>
        <dbReference type="ARBA" id="ARBA00023163"/>
    </source>
</evidence>
<dbReference type="PROSITE" id="PS01124">
    <property type="entry name" value="HTH_ARAC_FAMILY_2"/>
    <property type="match status" value="1"/>
</dbReference>
<evidence type="ECO:0000256" key="1">
    <source>
        <dbReference type="ARBA" id="ARBA00023015"/>
    </source>
</evidence>
<dbReference type="Pfam" id="PF00165">
    <property type="entry name" value="HTH_AraC"/>
    <property type="match status" value="1"/>
</dbReference>
<dbReference type="InterPro" id="IPR018060">
    <property type="entry name" value="HTH_AraC"/>
</dbReference>
<gene>
    <name evidence="5" type="ORF">DPM33_20815</name>
</gene>
<dbReference type="Gene3D" id="1.10.10.60">
    <property type="entry name" value="Homeodomain-like"/>
    <property type="match status" value="1"/>
</dbReference>
<comment type="caution">
    <text evidence="5">The sequence shown here is derived from an EMBL/GenBank/DDBJ whole genome shotgun (WGS) entry which is preliminary data.</text>
</comment>
<keyword evidence="3" id="KW-0804">Transcription</keyword>
<proteinExistence type="predicted"/>